<dbReference type="GO" id="GO:0006281">
    <property type="term" value="P:DNA repair"/>
    <property type="evidence" value="ECO:0007669"/>
    <property type="project" value="UniProtKB-KW"/>
</dbReference>
<dbReference type="AlphaFoldDB" id="A0A0R1Y1J8"/>
<evidence type="ECO:0000256" key="5">
    <source>
        <dbReference type="ARBA" id="ARBA00022763"/>
    </source>
</evidence>
<dbReference type="Proteomes" id="UP000051236">
    <property type="component" value="Unassembled WGS sequence"/>
</dbReference>
<evidence type="ECO:0000256" key="1">
    <source>
        <dbReference type="ARBA" id="ARBA00003618"/>
    </source>
</evidence>
<dbReference type="GO" id="GO:0043590">
    <property type="term" value="C:bacterial nucleoid"/>
    <property type="evidence" value="ECO:0007669"/>
    <property type="project" value="TreeGrafter"/>
</dbReference>
<keyword evidence="6" id="KW-0067">ATP-binding</keyword>
<evidence type="ECO:0000259" key="11">
    <source>
        <dbReference type="Pfam" id="PF02463"/>
    </source>
</evidence>
<dbReference type="PIRSF" id="PIRSF003128">
    <property type="entry name" value="RecN"/>
    <property type="match status" value="1"/>
</dbReference>
<name>A0A0R1Y1J8_9LACO</name>
<dbReference type="PANTHER" id="PTHR11059">
    <property type="entry name" value="DNA REPAIR PROTEIN RECN"/>
    <property type="match status" value="1"/>
</dbReference>
<keyword evidence="4" id="KW-0547">Nucleotide-binding</keyword>
<evidence type="ECO:0000256" key="8">
    <source>
        <dbReference type="ARBA" id="ARBA00033408"/>
    </source>
</evidence>
<dbReference type="eggNOG" id="COG0497">
    <property type="taxonomic scope" value="Bacteria"/>
</dbReference>
<sequence length="568" mass="63324">MLQELVIHDFAIIEDLAIEFNNGMTVLTGETGAGKSIIIDAVGLLAGGRGSTDFIRAGAKKCVLEGQFVVNDVAAIKAKLDAFGIPQEDDTILLQRDISTSGRSVCRINGHLVNISILKRIGEMLVDIHGQNEHQELMYPEKHLGLLDHFAQKTVGPIIKQYRLAFNNYKQLFTRLKKRQDNEQEWAQRLDMLKFQTNEIQTANVKVGEDEALSAERDRLENYQKINENLANSYQVLTGVEPNALDQLGQAMSAMQEIADLDEAFRGISESINNAFYELQDTASDISHQIDNLSWDEGRLDEIEKRLETLTELKRKYGQNLAAVLDYYQKIKAELDEMESSNADNDDLQQQVQAAQDKVKTLGQKLSKARHKAALQLKQAVQKELADLYMDKAEFSVIFHESDKIRYTETGADQVEFYIRTNLGEGSKPLAKIASGGELSRIMLAIKTIFSRNEGVTSIIFDEVDTGVSGRVAQAIANKIAVIGQSSQVLCITHLPQVAAMADNQLRIQKVIKANRTTTTVTLLQSHARVEELARMITGTELTELSLEHASEMLKLAEAEKKHLAIKA</sequence>
<dbReference type="GO" id="GO:0009432">
    <property type="term" value="P:SOS response"/>
    <property type="evidence" value="ECO:0007669"/>
    <property type="project" value="TreeGrafter"/>
</dbReference>
<keyword evidence="13" id="KW-1185">Reference proteome</keyword>
<dbReference type="STRING" id="1423734.FC83_GL000881"/>
<evidence type="ECO:0000256" key="4">
    <source>
        <dbReference type="ARBA" id="ARBA00022741"/>
    </source>
</evidence>
<reference evidence="12 13" key="1">
    <citation type="journal article" date="2015" name="Genome Announc.">
        <title>Expanding the biotechnology potential of lactobacilli through comparative genomics of 213 strains and associated genera.</title>
        <authorList>
            <person name="Sun Z."/>
            <person name="Harris H.M."/>
            <person name="McCann A."/>
            <person name="Guo C."/>
            <person name="Argimon S."/>
            <person name="Zhang W."/>
            <person name="Yang X."/>
            <person name="Jeffery I.B."/>
            <person name="Cooney J.C."/>
            <person name="Kagawa T.F."/>
            <person name="Liu W."/>
            <person name="Song Y."/>
            <person name="Salvetti E."/>
            <person name="Wrobel A."/>
            <person name="Rasinkangas P."/>
            <person name="Parkhill J."/>
            <person name="Rea M.C."/>
            <person name="O'Sullivan O."/>
            <person name="Ritari J."/>
            <person name="Douillard F.P."/>
            <person name="Paul Ross R."/>
            <person name="Yang R."/>
            <person name="Briner A.E."/>
            <person name="Felis G.E."/>
            <person name="de Vos W.M."/>
            <person name="Barrangou R."/>
            <person name="Klaenhammer T.R."/>
            <person name="Caufield P.W."/>
            <person name="Cui Y."/>
            <person name="Zhang H."/>
            <person name="O'Toole P.W."/>
        </authorList>
    </citation>
    <scope>NUCLEOTIDE SEQUENCE [LARGE SCALE GENOMIC DNA]</scope>
    <source>
        <strain evidence="12 13">DSM 18527</strain>
    </source>
</reference>
<dbReference type="EMBL" id="AZGA01000011">
    <property type="protein sequence ID" value="KRM35853.1"/>
    <property type="molecule type" value="Genomic_DNA"/>
</dbReference>
<evidence type="ECO:0000256" key="3">
    <source>
        <dbReference type="ARBA" id="ARBA00021315"/>
    </source>
</evidence>
<dbReference type="RefSeq" id="WP_057002402.1">
    <property type="nucleotide sequence ID" value="NZ_AZGA01000011.1"/>
</dbReference>
<dbReference type="InterPro" id="IPR003395">
    <property type="entry name" value="RecF/RecN/SMC_N"/>
</dbReference>
<dbReference type="PANTHER" id="PTHR11059:SF0">
    <property type="entry name" value="DNA REPAIR PROTEIN RECN"/>
    <property type="match status" value="1"/>
</dbReference>
<comment type="function">
    <text evidence="1 9">May be involved in recombinational repair of damaged DNA.</text>
</comment>
<evidence type="ECO:0000256" key="7">
    <source>
        <dbReference type="ARBA" id="ARBA00023204"/>
    </source>
</evidence>
<evidence type="ECO:0000256" key="9">
    <source>
        <dbReference type="PIRNR" id="PIRNR003128"/>
    </source>
</evidence>
<dbReference type="FunFam" id="3.40.50.300:FF:000356">
    <property type="entry name" value="DNA repair protein RecN"/>
    <property type="match status" value="1"/>
</dbReference>
<dbReference type="SUPFAM" id="SSF52540">
    <property type="entry name" value="P-loop containing nucleoside triphosphate hydrolases"/>
    <property type="match status" value="2"/>
</dbReference>
<organism evidence="12 13">
    <name type="scientific">Agrilactobacillus composti DSM 18527 = JCM 14202</name>
    <dbReference type="NCBI Taxonomy" id="1423734"/>
    <lineage>
        <taxon>Bacteria</taxon>
        <taxon>Bacillati</taxon>
        <taxon>Bacillota</taxon>
        <taxon>Bacilli</taxon>
        <taxon>Lactobacillales</taxon>
        <taxon>Lactobacillaceae</taxon>
        <taxon>Agrilactobacillus</taxon>
    </lineage>
</organism>
<dbReference type="CDD" id="cd03241">
    <property type="entry name" value="ABC_RecN"/>
    <property type="match status" value="2"/>
</dbReference>
<dbReference type="InterPro" id="IPR027417">
    <property type="entry name" value="P-loop_NTPase"/>
</dbReference>
<dbReference type="GO" id="GO:0006310">
    <property type="term" value="P:DNA recombination"/>
    <property type="evidence" value="ECO:0007669"/>
    <property type="project" value="InterPro"/>
</dbReference>
<comment type="caution">
    <text evidence="12">The sequence shown here is derived from an EMBL/GenBank/DDBJ whole genome shotgun (WGS) entry which is preliminary data.</text>
</comment>
<keyword evidence="10" id="KW-0175">Coiled coil</keyword>
<feature type="coiled-coil region" evidence="10">
    <location>
        <begin position="300"/>
        <end position="372"/>
    </location>
</feature>
<dbReference type="NCBIfam" id="TIGR00634">
    <property type="entry name" value="recN"/>
    <property type="match status" value="1"/>
</dbReference>
<dbReference type="Gene3D" id="3.40.50.300">
    <property type="entry name" value="P-loop containing nucleotide triphosphate hydrolases"/>
    <property type="match status" value="2"/>
</dbReference>
<evidence type="ECO:0000256" key="6">
    <source>
        <dbReference type="ARBA" id="ARBA00022840"/>
    </source>
</evidence>
<gene>
    <name evidence="12" type="ORF">FC83_GL000881</name>
</gene>
<dbReference type="Gene3D" id="6.10.140.1080">
    <property type="match status" value="1"/>
</dbReference>
<keyword evidence="5 9" id="KW-0227">DNA damage</keyword>
<evidence type="ECO:0000313" key="12">
    <source>
        <dbReference type="EMBL" id="KRM35853.1"/>
    </source>
</evidence>
<dbReference type="Pfam" id="PF02463">
    <property type="entry name" value="SMC_N"/>
    <property type="match status" value="1"/>
</dbReference>
<comment type="similarity">
    <text evidence="2 9">Belongs to the RecN family.</text>
</comment>
<evidence type="ECO:0000256" key="2">
    <source>
        <dbReference type="ARBA" id="ARBA00009441"/>
    </source>
</evidence>
<dbReference type="NCBIfam" id="NF008121">
    <property type="entry name" value="PRK10869.1"/>
    <property type="match status" value="1"/>
</dbReference>
<accession>A0A0R1Y1J8</accession>
<dbReference type="GO" id="GO:0005524">
    <property type="term" value="F:ATP binding"/>
    <property type="evidence" value="ECO:0007669"/>
    <property type="project" value="UniProtKB-KW"/>
</dbReference>
<evidence type="ECO:0000256" key="10">
    <source>
        <dbReference type="SAM" id="Coils"/>
    </source>
</evidence>
<protein>
    <recommendedName>
        <fullName evidence="3 9">DNA repair protein RecN</fullName>
    </recommendedName>
    <alternativeName>
        <fullName evidence="8 9">Recombination protein N</fullName>
    </alternativeName>
</protein>
<feature type="domain" description="RecF/RecN/SMC N-terminal" evidence="11">
    <location>
        <begin position="1"/>
        <end position="511"/>
    </location>
</feature>
<evidence type="ECO:0000313" key="13">
    <source>
        <dbReference type="Proteomes" id="UP000051236"/>
    </source>
</evidence>
<proteinExistence type="inferred from homology"/>
<dbReference type="PATRIC" id="fig|1423734.3.peg.889"/>
<keyword evidence="7 9" id="KW-0234">DNA repair</keyword>
<dbReference type="InterPro" id="IPR004604">
    <property type="entry name" value="DNA_recomb/repair_RecN"/>
</dbReference>
<dbReference type="FunFam" id="3.40.50.300:FF:000319">
    <property type="entry name" value="DNA repair protein RecN"/>
    <property type="match status" value="1"/>
</dbReference>